<dbReference type="PANTHER" id="PTHR33336">
    <property type="entry name" value="QUINOL MONOOXYGENASE YGIN-RELATED"/>
    <property type="match status" value="1"/>
</dbReference>
<organism evidence="2">
    <name type="scientific">Boseongicola sp. SB0664_bin_43</name>
    <dbReference type="NCBI Taxonomy" id="2604844"/>
    <lineage>
        <taxon>Bacteria</taxon>
        <taxon>Pseudomonadati</taxon>
        <taxon>Pseudomonadota</taxon>
        <taxon>Alphaproteobacteria</taxon>
        <taxon>Rhodobacterales</taxon>
        <taxon>Paracoccaceae</taxon>
        <taxon>Boseongicola</taxon>
    </lineage>
</organism>
<keyword evidence="2" id="KW-0503">Monooxygenase</keyword>
<dbReference type="EMBL" id="VXRY01000027">
    <property type="protein sequence ID" value="MXY32611.1"/>
    <property type="molecule type" value="Genomic_DNA"/>
</dbReference>
<dbReference type="SUPFAM" id="SSF54909">
    <property type="entry name" value="Dimeric alpha+beta barrel"/>
    <property type="match status" value="1"/>
</dbReference>
<proteinExistence type="predicted"/>
<dbReference type="GO" id="GO:0005829">
    <property type="term" value="C:cytosol"/>
    <property type="evidence" value="ECO:0007669"/>
    <property type="project" value="TreeGrafter"/>
</dbReference>
<dbReference type="Gene3D" id="3.30.70.100">
    <property type="match status" value="1"/>
</dbReference>
<name>A0A6B0XVB4_9RHOB</name>
<accession>A0A6B0XVB4</accession>
<dbReference type="InterPro" id="IPR007138">
    <property type="entry name" value="ABM_dom"/>
</dbReference>
<evidence type="ECO:0000313" key="2">
    <source>
        <dbReference type="EMBL" id="MXY32611.1"/>
    </source>
</evidence>
<dbReference type="InterPro" id="IPR011008">
    <property type="entry name" value="Dimeric_a/b-barrel"/>
</dbReference>
<feature type="domain" description="ABM" evidence="1">
    <location>
        <begin position="2"/>
        <end position="91"/>
    </location>
</feature>
<gene>
    <name evidence="2" type="ORF">F4Y60_00660</name>
</gene>
<dbReference type="InterPro" id="IPR050744">
    <property type="entry name" value="AI-2_Isomerase_LsrG"/>
</dbReference>
<dbReference type="Pfam" id="PF03992">
    <property type="entry name" value="ABM"/>
    <property type="match status" value="1"/>
</dbReference>
<keyword evidence="2" id="KW-0560">Oxidoreductase</keyword>
<evidence type="ECO:0000259" key="1">
    <source>
        <dbReference type="PROSITE" id="PS51725"/>
    </source>
</evidence>
<comment type="caution">
    <text evidence="2">The sequence shown here is derived from an EMBL/GenBank/DDBJ whole genome shotgun (WGS) entry which is preliminary data.</text>
</comment>
<dbReference type="PROSITE" id="PS51725">
    <property type="entry name" value="ABM"/>
    <property type="match status" value="1"/>
</dbReference>
<dbReference type="PANTHER" id="PTHR33336:SF1">
    <property type="entry name" value="(4S)-4-HYDROXY-5-PHOSPHONOOXYPENTANE-2,3-DIONE ISOMERASE"/>
    <property type="match status" value="1"/>
</dbReference>
<sequence>MYVVAVDFRVRPGARDAFMPLILDQARTSLSNEPGCHVFDVCQCEEVPDQIFLYEVYEDRAAFDAHLASDHYSAFDSAVVNLVAEKRVRFLHRKQKATSPEGES</sequence>
<protein>
    <submittedName>
        <fullName evidence="2">Antibiotic biosynthesis monooxygenase</fullName>
    </submittedName>
</protein>
<dbReference type="AlphaFoldDB" id="A0A6B0XVB4"/>
<reference evidence="2" key="1">
    <citation type="submission" date="2019-09" db="EMBL/GenBank/DDBJ databases">
        <title>Characterisation of the sponge microbiome using genome-centric metagenomics.</title>
        <authorList>
            <person name="Engelberts J.P."/>
            <person name="Robbins S.J."/>
            <person name="De Goeij J.M."/>
            <person name="Aranda M."/>
            <person name="Bell S.C."/>
            <person name="Webster N.S."/>
        </authorList>
    </citation>
    <scope>NUCLEOTIDE SEQUENCE</scope>
    <source>
        <strain evidence="2">SB0664_bin_43</strain>
    </source>
</reference>
<dbReference type="GO" id="GO:0004497">
    <property type="term" value="F:monooxygenase activity"/>
    <property type="evidence" value="ECO:0007669"/>
    <property type="project" value="UniProtKB-KW"/>
</dbReference>